<keyword evidence="1" id="KW-0560">Oxidoreductase</keyword>
<keyword evidence="2" id="KW-1185">Reference proteome</keyword>
<proteinExistence type="predicted"/>
<protein>
    <submittedName>
        <fullName evidence="1">Inosine-5'-monophosphate dehydrogenase</fullName>
        <ecNumber evidence="1">1.1.1.205</ecNumber>
    </submittedName>
</protein>
<reference evidence="1" key="1">
    <citation type="submission" date="2022-07" db="EMBL/GenBank/DDBJ databases">
        <title>Phylogenomic reconstructions and comparative analyses of Kickxellomycotina fungi.</title>
        <authorList>
            <person name="Reynolds N.K."/>
            <person name="Stajich J.E."/>
            <person name="Barry K."/>
            <person name="Grigoriev I.V."/>
            <person name="Crous P."/>
            <person name="Smith M.E."/>
        </authorList>
    </citation>
    <scope>NUCLEOTIDE SEQUENCE</scope>
    <source>
        <strain evidence="1">BCRC 34780</strain>
    </source>
</reference>
<feature type="non-terminal residue" evidence="1">
    <location>
        <position position="803"/>
    </location>
</feature>
<feature type="non-terminal residue" evidence="1">
    <location>
        <position position="1"/>
    </location>
</feature>
<sequence length="803" mass="83157">IGFAKFHTRLEALEARDILTGRKVDAEKNCILKAELAKKNLHTRRGLSLLGLSSATASTFGLDTPTSTLGQQAQSQAQSQPGLQVPVQPGQLGPGGLPRTASLTNTMLASANRPEHLRISAARAFNLFSDAPLASAPILGAGAHRNFSSGQFSAFASHAEAPPTAAPALHPPGTAGVMGSFGQAAAAGPAGVPGGVFLGRRGSIHGSTPVSSSLSRAAGGAAQAEPAGSDSDGQPQKGPLGPRPAVLDIGPLQPRLGQLSLGQLSASSLISPMGVPYSASVNSPMGMVLPMATTRSVNSNDQNPPCNTLYVGNLPVGAKEEELRQIFQTALGYKRMSYKAKPNSGPMCFVEFESIDFATLAMSDLDGRMLSNSVGGGIRLSYSKNPLGVRSQNNPTGPAAAGMGVPNPMLTSAAELEKMGGDGLTATELIDLKVTGGLTYNDFLILPGFIDFPADNVSLETRVTRNIALKAPLLSSPMDTVTETEMAITMALLGGIGILHNNCTPDEQAAMVRKVKMFENGFITDPVVLSPAHTIRDVLQIKQRLGFAGIPITDSGKLGGRLVGIVANRDIGFRDDVDTALSAVMTADVITARHGVTLAEANHILRESKKGKLPIVDAAGNLVSLVSRSDLLKNRDYPWASKHPATKQLLVGAAIGTRPADRERLAKLVDAGLDLVVIDSSQGNSSFQIEMIKHIKGTYGAKVDVLAGNVVTRNQAANLIAAGADGLRIGMGSGSICITQEVMAVGRPQGTGVFQVSQFARRFGVPTVADGGISNVGHIAKALALGASCVMMGSLLAGTTEAP</sequence>
<name>A0ACC1KZD6_9FUNG</name>
<dbReference type="Proteomes" id="UP001140087">
    <property type="component" value="Unassembled WGS sequence"/>
</dbReference>
<organism evidence="1 2">
    <name type="scientific">Coemansia helicoidea</name>
    <dbReference type="NCBI Taxonomy" id="1286919"/>
    <lineage>
        <taxon>Eukaryota</taxon>
        <taxon>Fungi</taxon>
        <taxon>Fungi incertae sedis</taxon>
        <taxon>Zoopagomycota</taxon>
        <taxon>Kickxellomycotina</taxon>
        <taxon>Kickxellomycetes</taxon>
        <taxon>Kickxellales</taxon>
        <taxon>Kickxellaceae</taxon>
        <taxon>Coemansia</taxon>
    </lineage>
</organism>
<dbReference type="EC" id="1.1.1.205" evidence="1"/>
<dbReference type="EMBL" id="JANBUN010001502">
    <property type="protein sequence ID" value="KAJ2797845.1"/>
    <property type="molecule type" value="Genomic_DNA"/>
</dbReference>
<evidence type="ECO:0000313" key="2">
    <source>
        <dbReference type="Proteomes" id="UP001140087"/>
    </source>
</evidence>
<comment type="caution">
    <text evidence="1">The sequence shown here is derived from an EMBL/GenBank/DDBJ whole genome shotgun (WGS) entry which is preliminary data.</text>
</comment>
<gene>
    <name evidence="1" type="primary">IMD1</name>
    <name evidence="1" type="ORF">H4R21_004160</name>
</gene>
<accession>A0ACC1KZD6</accession>
<evidence type="ECO:0000313" key="1">
    <source>
        <dbReference type="EMBL" id="KAJ2797845.1"/>
    </source>
</evidence>